<dbReference type="SMART" id="SM01290">
    <property type="entry name" value="N-glycanase_N"/>
    <property type="match status" value="1"/>
</dbReference>
<reference evidence="3 4" key="1">
    <citation type="journal article" date="2012" name="J. Bacteriol.">
        <title>Genome Sequence of the Halotolerant Bacterium Imtechella halotolerans K1T.</title>
        <authorList>
            <person name="Kumar S."/>
            <person name="Vikram S."/>
            <person name="Subramanian S."/>
            <person name="Raghava G.P."/>
            <person name="Pinnaka A.K."/>
        </authorList>
    </citation>
    <scope>NUCLEOTIDE SEQUENCE [LARGE SCALE GENOMIC DNA]</scope>
    <source>
        <strain evidence="3 4">K1</strain>
    </source>
</reference>
<dbReference type="RefSeq" id="WP_008237729.1">
    <property type="nucleotide sequence ID" value="NZ_AJJU01000003.1"/>
</dbReference>
<dbReference type="AlphaFoldDB" id="I0WI79"/>
<gene>
    <name evidence="3" type="ORF">W5A_04094</name>
</gene>
<keyword evidence="4" id="KW-1185">Reference proteome</keyword>
<dbReference type="Gene3D" id="2.60.120.1570">
    <property type="entry name" value="Peptide-N-glycosidase F, N-terminal domain"/>
    <property type="match status" value="1"/>
</dbReference>
<dbReference type="InterPro" id="IPR043022">
    <property type="entry name" value="PngaseF_N_sf"/>
</dbReference>
<evidence type="ECO:0000256" key="1">
    <source>
        <dbReference type="ARBA" id="ARBA00023157"/>
    </source>
</evidence>
<dbReference type="Pfam" id="PF09112">
    <property type="entry name" value="N-glycanase_N"/>
    <property type="match status" value="1"/>
</dbReference>
<dbReference type="OrthoDB" id="6281169at2"/>
<dbReference type="Pfam" id="PF09113">
    <property type="entry name" value="N-glycanase_C"/>
    <property type="match status" value="1"/>
</dbReference>
<dbReference type="InterPro" id="IPR015196">
    <property type="entry name" value="PngaseF_N"/>
</dbReference>
<evidence type="ECO:0000313" key="4">
    <source>
        <dbReference type="Proteomes" id="UP000005938"/>
    </source>
</evidence>
<proteinExistence type="predicted"/>
<protein>
    <recommendedName>
        <fullName evidence="2">Peptide-N-glycosidase F N-terminal domain-containing protein</fullName>
    </recommendedName>
</protein>
<comment type="caution">
    <text evidence="3">The sequence shown here is derived from an EMBL/GenBank/DDBJ whole genome shotgun (WGS) entry which is preliminary data.</text>
</comment>
<sequence>MKRSQNILLALIIGTLTAWSQKPFELEVYKNTPVNFSNEGSIEGVYRLQSGRLLIKKVTAPNFKKGTDVRIDVTVRSNGDPWDKSGSAFVISNTDLINVLTVAQGLKSFPMNSGIEGDYLGIRTTENYQPAVELMRFMTPFGVGFFSDEVKNPRMRYNRPVYVPKWEEEVSWSQDISQLESLVTGTFYVGVWIDTWTAEGYTVDVSLHYSGRARKQEKVIAILNTVYYANGQKIPDVFAKSTVESSFVLPKDAKNVKLHYISTGHGGHSGGDEFIQLRNTAKIDGNKVIDFIPWRDDCASFRRFNPSSGVWTRKDTAFAYTKERVREYKPIEERLASSDLSRSNWCPGSQVFPEVVSLGDLKKGKHLLEVQIPATSNTGDQLNHWLVSAYVTYDE</sequence>
<dbReference type="eggNOG" id="ENOG502Z825">
    <property type="taxonomic scope" value="Bacteria"/>
</dbReference>
<accession>I0WI79</accession>
<keyword evidence="1" id="KW-1015">Disulfide bond</keyword>
<dbReference type="STRING" id="946077.W5A_04094"/>
<dbReference type="SUPFAM" id="SSF49742">
    <property type="entry name" value="PHM/PNGase F"/>
    <property type="match status" value="1"/>
</dbReference>
<dbReference type="Proteomes" id="UP000005938">
    <property type="component" value="Unassembled WGS sequence"/>
</dbReference>
<evidence type="ECO:0000259" key="2">
    <source>
        <dbReference type="SMART" id="SM01290"/>
    </source>
</evidence>
<dbReference type="EMBL" id="AJJU01000003">
    <property type="protein sequence ID" value="EID76095.1"/>
    <property type="molecule type" value="Genomic_DNA"/>
</dbReference>
<feature type="domain" description="Peptide-N-glycosidase F N-terminal" evidence="2">
    <location>
        <begin position="25"/>
        <end position="209"/>
    </location>
</feature>
<name>I0WI79_9FLAO</name>
<dbReference type="InterPro" id="IPR014784">
    <property type="entry name" value="Cu2_ascorb_mOase-like_C"/>
</dbReference>
<dbReference type="GO" id="GO:0016715">
    <property type="term" value="F:oxidoreductase activity, acting on paired donors, with incorporation or reduction of molecular oxygen, reduced ascorbate as one donor, and incorporation of one atom of oxygen"/>
    <property type="evidence" value="ECO:0007669"/>
    <property type="project" value="InterPro"/>
</dbReference>
<evidence type="ECO:0000313" key="3">
    <source>
        <dbReference type="EMBL" id="EID76095.1"/>
    </source>
</evidence>
<dbReference type="InterPro" id="IPR008977">
    <property type="entry name" value="PHM/PNGase_F_dom_sf"/>
</dbReference>
<dbReference type="PATRIC" id="fig|946077.3.peg.832"/>
<dbReference type="InterPro" id="IPR015197">
    <property type="entry name" value="PngaseF_C"/>
</dbReference>
<dbReference type="Gene3D" id="2.60.120.230">
    <property type="match status" value="1"/>
</dbReference>
<organism evidence="3 4">
    <name type="scientific">Imtechella halotolerans K1</name>
    <dbReference type="NCBI Taxonomy" id="946077"/>
    <lineage>
        <taxon>Bacteria</taxon>
        <taxon>Pseudomonadati</taxon>
        <taxon>Bacteroidota</taxon>
        <taxon>Flavobacteriia</taxon>
        <taxon>Flavobacteriales</taxon>
        <taxon>Flavobacteriaceae</taxon>
        <taxon>Imtechella</taxon>
    </lineage>
</organism>